<comment type="caution">
    <text evidence="3">The sequence shown here is derived from an EMBL/GenBank/DDBJ whole genome shotgun (WGS) entry which is preliminary data.</text>
</comment>
<dbReference type="Proteomes" id="UP000324800">
    <property type="component" value="Unassembled WGS sequence"/>
</dbReference>
<dbReference type="EMBL" id="SNRW01001046">
    <property type="protein sequence ID" value="KAA6398042.1"/>
    <property type="molecule type" value="Genomic_DNA"/>
</dbReference>
<protein>
    <submittedName>
        <fullName evidence="3">Uncharacterized protein</fullName>
    </submittedName>
</protein>
<reference evidence="3 4" key="1">
    <citation type="submission" date="2019-03" db="EMBL/GenBank/DDBJ databases">
        <title>Single cell metagenomics reveals metabolic interactions within the superorganism composed of flagellate Streblomastix strix and complex community of Bacteroidetes bacteria on its surface.</title>
        <authorList>
            <person name="Treitli S.C."/>
            <person name="Kolisko M."/>
            <person name="Husnik F."/>
            <person name="Keeling P."/>
            <person name="Hampl V."/>
        </authorList>
    </citation>
    <scope>NUCLEOTIDE SEQUENCE [LARGE SCALE GENOMIC DNA]</scope>
    <source>
        <strain evidence="3">ST1C</strain>
    </source>
</reference>
<organism evidence="3 4">
    <name type="scientific">Streblomastix strix</name>
    <dbReference type="NCBI Taxonomy" id="222440"/>
    <lineage>
        <taxon>Eukaryota</taxon>
        <taxon>Metamonada</taxon>
        <taxon>Preaxostyla</taxon>
        <taxon>Oxymonadida</taxon>
        <taxon>Streblomastigidae</taxon>
        <taxon>Streblomastix</taxon>
    </lineage>
</organism>
<evidence type="ECO:0000313" key="4">
    <source>
        <dbReference type="Proteomes" id="UP000324800"/>
    </source>
</evidence>
<feature type="coiled-coil region" evidence="1">
    <location>
        <begin position="14"/>
        <end position="53"/>
    </location>
</feature>
<proteinExistence type="predicted"/>
<evidence type="ECO:0000313" key="3">
    <source>
        <dbReference type="EMBL" id="KAA6398042.1"/>
    </source>
</evidence>
<feature type="compositionally biased region" description="Acidic residues" evidence="2">
    <location>
        <begin position="67"/>
        <end position="85"/>
    </location>
</feature>
<evidence type="ECO:0000256" key="2">
    <source>
        <dbReference type="SAM" id="MobiDB-lite"/>
    </source>
</evidence>
<accession>A0A5J4WU06</accession>
<name>A0A5J4WU06_9EUKA</name>
<dbReference type="AlphaFoldDB" id="A0A5J4WU06"/>
<gene>
    <name evidence="3" type="ORF">EZS28_006428</name>
</gene>
<sequence>MRLEDYYAESDYLVQLKEKEIEDEMKKMNRKEMKKEVINKKKKENELKEQAMEFVMLFQISLKDELSDVENGDEDVQGDEGDEDE</sequence>
<keyword evidence="1" id="KW-0175">Coiled coil</keyword>
<evidence type="ECO:0000256" key="1">
    <source>
        <dbReference type="SAM" id="Coils"/>
    </source>
</evidence>
<feature type="region of interest" description="Disordered" evidence="2">
    <location>
        <begin position="66"/>
        <end position="85"/>
    </location>
</feature>